<gene>
    <name evidence="1" type="ORF">X975_05557</name>
</gene>
<feature type="non-terminal residue" evidence="1">
    <location>
        <position position="84"/>
    </location>
</feature>
<protein>
    <submittedName>
        <fullName evidence="1">Uncharacterized protein</fullName>
    </submittedName>
</protein>
<dbReference type="AlphaFoldDB" id="A0A087UVB0"/>
<reference evidence="1 2" key="1">
    <citation type="submission" date="2013-11" db="EMBL/GenBank/DDBJ databases">
        <title>Genome sequencing of Stegodyphus mimosarum.</title>
        <authorList>
            <person name="Bechsgaard J."/>
        </authorList>
    </citation>
    <scope>NUCLEOTIDE SEQUENCE [LARGE SCALE GENOMIC DNA]</scope>
</reference>
<accession>A0A087UVB0</accession>
<dbReference type="Proteomes" id="UP000054359">
    <property type="component" value="Unassembled WGS sequence"/>
</dbReference>
<proteinExistence type="predicted"/>
<name>A0A087UVB0_STEMI</name>
<dbReference type="EMBL" id="KK121827">
    <property type="protein sequence ID" value="KFM81299.1"/>
    <property type="molecule type" value="Genomic_DNA"/>
</dbReference>
<organism evidence="1 2">
    <name type="scientific">Stegodyphus mimosarum</name>
    <name type="common">African social velvet spider</name>
    <dbReference type="NCBI Taxonomy" id="407821"/>
    <lineage>
        <taxon>Eukaryota</taxon>
        <taxon>Metazoa</taxon>
        <taxon>Ecdysozoa</taxon>
        <taxon>Arthropoda</taxon>
        <taxon>Chelicerata</taxon>
        <taxon>Arachnida</taxon>
        <taxon>Araneae</taxon>
        <taxon>Araneomorphae</taxon>
        <taxon>Entelegynae</taxon>
        <taxon>Eresoidea</taxon>
        <taxon>Eresidae</taxon>
        <taxon>Stegodyphus</taxon>
    </lineage>
</organism>
<keyword evidence="2" id="KW-1185">Reference proteome</keyword>
<evidence type="ECO:0000313" key="2">
    <source>
        <dbReference type="Proteomes" id="UP000054359"/>
    </source>
</evidence>
<sequence>MEIRLDSVENEETFSSCKSVFVEENTSNQHLVVSRILQAIDECAFSTIPTYMISPLVFKVCIAEPNLWNETSLKLLEYICQKEG</sequence>
<evidence type="ECO:0000313" key="1">
    <source>
        <dbReference type="EMBL" id="KFM81299.1"/>
    </source>
</evidence>